<evidence type="ECO:0000313" key="3">
    <source>
        <dbReference type="Proteomes" id="UP000050360"/>
    </source>
</evidence>
<dbReference type="GO" id="GO:0030643">
    <property type="term" value="P:intracellular phosphate ion homeostasis"/>
    <property type="evidence" value="ECO:0007669"/>
    <property type="project" value="InterPro"/>
</dbReference>
<evidence type="ECO:0000313" key="2">
    <source>
        <dbReference type="EMBL" id="KPQ43283.1"/>
    </source>
</evidence>
<name>A0A0P8CJX2_9EURY</name>
<evidence type="ECO:0000259" key="1">
    <source>
        <dbReference type="Pfam" id="PF01895"/>
    </source>
</evidence>
<feature type="domain" description="PhoU" evidence="1">
    <location>
        <begin position="141"/>
        <end position="230"/>
    </location>
</feature>
<feature type="domain" description="PhoU" evidence="1">
    <location>
        <begin position="249"/>
        <end position="324"/>
    </location>
</feature>
<protein>
    <submittedName>
        <fullName evidence="2">Phosphate regulatory protein</fullName>
    </submittedName>
</protein>
<dbReference type="InterPro" id="IPR038078">
    <property type="entry name" value="PhoU-like_sf"/>
</dbReference>
<dbReference type="EMBL" id="LKCM01000164">
    <property type="protein sequence ID" value="KPQ43283.1"/>
    <property type="molecule type" value="Genomic_DNA"/>
</dbReference>
<dbReference type="SUPFAM" id="SSF109755">
    <property type="entry name" value="PhoU-like"/>
    <property type="match status" value="1"/>
</dbReference>
<comment type="caution">
    <text evidence="2">The sequence shown here is derived from an EMBL/GenBank/DDBJ whole genome shotgun (WGS) entry which is preliminary data.</text>
</comment>
<dbReference type="GO" id="GO:0045936">
    <property type="term" value="P:negative regulation of phosphate metabolic process"/>
    <property type="evidence" value="ECO:0007669"/>
    <property type="project" value="InterPro"/>
</dbReference>
<proteinExistence type="predicted"/>
<dbReference type="Gene3D" id="1.20.58.220">
    <property type="entry name" value="Phosphate transport system protein phou homolog 2, domain 2"/>
    <property type="match status" value="2"/>
</dbReference>
<dbReference type="InterPro" id="IPR026022">
    <property type="entry name" value="PhoU_dom"/>
</dbReference>
<organism evidence="2 3">
    <name type="scientific">Candidatus Methanoperedens nitratireducens</name>
    <dbReference type="NCBI Taxonomy" id="1392998"/>
    <lineage>
        <taxon>Archaea</taxon>
        <taxon>Methanobacteriati</taxon>
        <taxon>Methanobacteriota</taxon>
        <taxon>Stenosarchaea group</taxon>
        <taxon>Methanomicrobia</taxon>
        <taxon>Methanosarcinales</taxon>
        <taxon>ANME-2 cluster</taxon>
        <taxon>Candidatus Methanoperedentaceae</taxon>
        <taxon>Candidatus Methanoperedens</taxon>
    </lineage>
</organism>
<accession>A0A0P8CJX2</accession>
<sequence length="332" mass="36708">MINAEIRKVQITGKSTFVVSLPKKWAVNAGITSGSLVHMHPQEDGSLLLTTNGGFASHGTKTLTIDGSGGDPLIRDIIATYVAGYRVIELKAKNITMEQRKDITAIVKKLIGIEIIEETNEKVVIQDISNPGDMPIDMSFRRMHIKVQWMLDNTFKAMNTKDVSLASEVVKQDDEIDRLNLLISKQFMDILLHSRISEKSELGLTGAFYYRLASDQLERISDHASKIAGIIMESGEKIPNTMLDDIIKIGIISYKLVNDSVGSFTKCNVELANRVIEEHKKIGEELRRTRHPAATLNPDAVMSLGLIADSVKRIGDYAANVAELAIDFSKST</sequence>
<dbReference type="Proteomes" id="UP000050360">
    <property type="component" value="Unassembled WGS sequence"/>
</dbReference>
<dbReference type="PANTHER" id="PTHR42930:SF6">
    <property type="entry name" value="PHOSPHATE REGULATORY PROTEIN-LIKE PROTEIN"/>
    <property type="match status" value="1"/>
</dbReference>
<dbReference type="Pfam" id="PF01895">
    <property type="entry name" value="PhoU"/>
    <property type="match status" value="2"/>
</dbReference>
<dbReference type="AlphaFoldDB" id="A0A0P8CJX2"/>
<gene>
    <name evidence="2" type="primary">prp1</name>
    <name evidence="2" type="ORF">MPEBLZ_02158</name>
</gene>
<dbReference type="PANTHER" id="PTHR42930">
    <property type="entry name" value="PHOSPHATE-SPECIFIC TRANSPORT SYSTEM ACCESSORY PROTEIN PHOU"/>
    <property type="match status" value="1"/>
</dbReference>
<dbReference type="InterPro" id="IPR028366">
    <property type="entry name" value="PhoU"/>
</dbReference>
<reference evidence="2 3" key="1">
    <citation type="submission" date="2015-09" db="EMBL/GenBank/DDBJ databases">
        <title>A metagenomics-based metabolic model of nitrate-dependent anaerobic oxidation of methane by Methanoperedens-like archaea.</title>
        <authorList>
            <person name="Arshad A."/>
            <person name="Speth D.R."/>
            <person name="De Graaf R.M."/>
            <person name="Op Den Camp H.J."/>
            <person name="Jetten M.S."/>
            <person name="Welte C.U."/>
        </authorList>
    </citation>
    <scope>NUCLEOTIDE SEQUENCE [LARGE SCALE GENOMIC DNA]</scope>
</reference>